<evidence type="ECO:0000313" key="2">
    <source>
        <dbReference type="Proteomes" id="UP000238358"/>
    </source>
</evidence>
<sequence>MDNFTRFHNDISRVYERMDIGEELIMIGQRIHCGRLEAIGNEMLDSRDDDYVDFDSLVGAFQLALWTIEDDLDDETSEELDELLTRAELAKGAA</sequence>
<dbReference type="EMBL" id="CP027569">
    <property type="protein sequence ID" value="AVO28043.1"/>
    <property type="molecule type" value="Genomic_DNA"/>
</dbReference>
<dbReference type="RefSeq" id="WP_027894623.1">
    <property type="nucleotide sequence ID" value="NZ_CP027569.1"/>
</dbReference>
<organism evidence="1 2">
    <name type="scientific">Megasphaera elsdenii</name>
    <dbReference type="NCBI Taxonomy" id="907"/>
    <lineage>
        <taxon>Bacteria</taxon>
        <taxon>Bacillati</taxon>
        <taxon>Bacillota</taxon>
        <taxon>Negativicutes</taxon>
        <taxon>Veillonellales</taxon>
        <taxon>Veillonellaceae</taxon>
        <taxon>Megasphaera</taxon>
    </lineage>
</organism>
<gene>
    <name evidence="1" type="ORF">C6Y28_10615</name>
</gene>
<accession>A0A2S0M9D2</accession>
<evidence type="ECO:0000313" key="1">
    <source>
        <dbReference type="EMBL" id="AVO28043.1"/>
    </source>
</evidence>
<reference evidence="1 2" key="1">
    <citation type="journal article" date="2018" name="Genome Announc.">
        <title>Complete genomes of two Megasphaera elsdenii strains, NCIMB 702410 and ATCC 25940.</title>
        <authorList>
            <person name="Hatmaker E.A."/>
            <person name="O'Dell K."/>
            <person name="Riley L.A."/>
            <person name="Klingeman D.M."/>
            <person name="Guss A.M."/>
        </authorList>
    </citation>
    <scope>NUCLEOTIDE SEQUENCE [LARGE SCALE GENOMIC DNA]</scope>
    <source>
        <strain evidence="1 2">NCIMB702410</strain>
    </source>
</reference>
<name>A0A2S0M9D2_MEGEL</name>
<protein>
    <submittedName>
        <fullName evidence="1">Uncharacterized protein</fullName>
    </submittedName>
</protein>
<dbReference type="Proteomes" id="UP000238358">
    <property type="component" value="Chromosome"/>
</dbReference>
<proteinExistence type="predicted"/>
<dbReference type="AlphaFoldDB" id="A0A2S0M9D2"/>